<proteinExistence type="predicted"/>
<dbReference type="InterPro" id="IPR019728">
    <property type="entry name" value="DUF2605"/>
</dbReference>
<dbReference type="EMBL" id="LJZR01000003">
    <property type="protein sequence ID" value="KPQ37016.1"/>
    <property type="molecule type" value="Genomic_DNA"/>
</dbReference>
<protein>
    <recommendedName>
        <fullName evidence="3">DUF2605 domain-containing protein</fullName>
    </recommendedName>
</protein>
<evidence type="ECO:0000313" key="2">
    <source>
        <dbReference type="Proteomes" id="UP000050465"/>
    </source>
</evidence>
<evidence type="ECO:0008006" key="3">
    <source>
        <dbReference type="Google" id="ProtNLM"/>
    </source>
</evidence>
<reference evidence="1 2" key="1">
    <citation type="submission" date="2015-09" db="EMBL/GenBank/DDBJ databases">
        <title>Identification and resolution of microdiversity through metagenomic sequencing of parallel consortia.</title>
        <authorList>
            <person name="Nelson W.C."/>
            <person name="Romine M.F."/>
            <person name="Lindemann S.R."/>
        </authorList>
    </citation>
    <scope>NUCLEOTIDE SEQUENCE [LARGE SCALE GENOMIC DNA]</scope>
    <source>
        <strain evidence="1">Ana</strain>
    </source>
</reference>
<name>A0A0P7Z203_9CYAN</name>
<dbReference type="AlphaFoldDB" id="A0A0P7Z203"/>
<sequence length="129" mass="14266">MSSSTPSGNLPDDVPKDIASALPADANLMKAILPPLLADFQHWFERTAQMLEEMSKLGTISVLTAAQQQDLRDRVHVAQQQVRASQVLSSATDSQAGIEMPVIMAWHKLVHECWGIAIRWRKAKQAAHE</sequence>
<dbReference type="Proteomes" id="UP000050465">
    <property type="component" value="Unassembled WGS sequence"/>
</dbReference>
<dbReference type="Pfam" id="PF10792">
    <property type="entry name" value="DUF2605"/>
    <property type="match status" value="1"/>
</dbReference>
<accession>A0A0P7Z203</accession>
<gene>
    <name evidence="1" type="ORF">HLUCCA11_03605</name>
</gene>
<organism evidence="1 2">
    <name type="scientific">Phormidesmis priestleyi Ana</name>
    <dbReference type="NCBI Taxonomy" id="1666911"/>
    <lineage>
        <taxon>Bacteria</taxon>
        <taxon>Bacillati</taxon>
        <taxon>Cyanobacteriota</taxon>
        <taxon>Cyanophyceae</taxon>
        <taxon>Leptolyngbyales</taxon>
        <taxon>Leptolyngbyaceae</taxon>
        <taxon>Phormidesmis</taxon>
    </lineage>
</organism>
<dbReference type="STRING" id="1666911.HLUCCA11_03605"/>
<evidence type="ECO:0000313" key="1">
    <source>
        <dbReference type="EMBL" id="KPQ37016.1"/>
    </source>
</evidence>
<comment type="caution">
    <text evidence="1">The sequence shown here is derived from an EMBL/GenBank/DDBJ whole genome shotgun (WGS) entry which is preliminary data.</text>
</comment>